<organism evidence="2 3">
    <name type="scientific">Cochliobolus sativus (strain ND90Pr / ATCC 201652)</name>
    <name type="common">Common root rot and spot blotch fungus</name>
    <name type="synonym">Bipolaris sorokiniana</name>
    <dbReference type="NCBI Taxonomy" id="665912"/>
    <lineage>
        <taxon>Eukaryota</taxon>
        <taxon>Fungi</taxon>
        <taxon>Dikarya</taxon>
        <taxon>Ascomycota</taxon>
        <taxon>Pezizomycotina</taxon>
        <taxon>Dothideomycetes</taxon>
        <taxon>Pleosporomycetidae</taxon>
        <taxon>Pleosporales</taxon>
        <taxon>Pleosporineae</taxon>
        <taxon>Pleosporaceae</taxon>
        <taxon>Bipolaris</taxon>
    </lineage>
</organism>
<dbReference type="RefSeq" id="XP_007696859.1">
    <property type="nucleotide sequence ID" value="XM_007698669.1"/>
</dbReference>
<reference evidence="2 3" key="1">
    <citation type="journal article" date="2012" name="PLoS Pathog.">
        <title>Diverse lifestyles and strategies of plant pathogenesis encoded in the genomes of eighteen Dothideomycetes fungi.</title>
        <authorList>
            <person name="Ohm R.A."/>
            <person name="Feau N."/>
            <person name="Henrissat B."/>
            <person name="Schoch C.L."/>
            <person name="Horwitz B.A."/>
            <person name="Barry K.W."/>
            <person name="Condon B.J."/>
            <person name="Copeland A.C."/>
            <person name="Dhillon B."/>
            <person name="Glaser F."/>
            <person name="Hesse C.N."/>
            <person name="Kosti I."/>
            <person name="LaButti K."/>
            <person name="Lindquist E.A."/>
            <person name="Lucas S."/>
            <person name="Salamov A.A."/>
            <person name="Bradshaw R.E."/>
            <person name="Ciuffetti L."/>
            <person name="Hamelin R.C."/>
            <person name="Kema G.H.J."/>
            <person name="Lawrence C."/>
            <person name="Scott J.A."/>
            <person name="Spatafora J.W."/>
            <person name="Turgeon B.G."/>
            <person name="de Wit P.J.G.M."/>
            <person name="Zhong S."/>
            <person name="Goodwin S.B."/>
            <person name="Grigoriev I.V."/>
        </authorList>
    </citation>
    <scope>NUCLEOTIDE SEQUENCE [LARGE SCALE GENOMIC DNA]</scope>
    <source>
        <strain evidence="3">ND90Pr / ATCC 201652</strain>
    </source>
</reference>
<dbReference type="CDD" id="cd07067">
    <property type="entry name" value="HP_PGM_like"/>
    <property type="match status" value="1"/>
</dbReference>
<evidence type="ECO:0008006" key="4">
    <source>
        <dbReference type="Google" id="ProtNLM"/>
    </source>
</evidence>
<dbReference type="GO" id="GO:0016791">
    <property type="term" value="F:phosphatase activity"/>
    <property type="evidence" value="ECO:0007669"/>
    <property type="project" value="TreeGrafter"/>
</dbReference>
<dbReference type="GeneID" id="19133999"/>
<dbReference type="HOGENOM" id="CLU_039184_3_0_1"/>
<dbReference type="PROSITE" id="PS00175">
    <property type="entry name" value="PG_MUTASE"/>
    <property type="match status" value="1"/>
</dbReference>
<proteinExistence type="predicted"/>
<accession>M2SXT6</accession>
<gene>
    <name evidence="2" type="ORF">COCSADRAFT_196988</name>
</gene>
<dbReference type="PANTHER" id="PTHR48100">
    <property type="entry name" value="BROAD-SPECIFICITY PHOSPHATASE YOR283W-RELATED"/>
    <property type="match status" value="1"/>
</dbReference>
<feature type="region of interest" description="Disordered" evidence="1">
    <location>
        <begin position="15"/>
        <end position="37"/>
    </location>
</feature>
<evidence type="ECO:0000313" key="3">
    <source>
        <dbReference type="Proteomes" id="UP000016934"/>
    </source>
</evidence>
<dbReference type="InterPro" id="IPR029033">
    <property type="entry name" value="His_PPase_superfam"/>
</dbReference>
<dbReference type="OMA" id="RTIQTMY"/>
<name>M2SXT6_COCSN</name>
<evidence type="ECO:0000256" key="1">
    <source>
        <dbReference type="SAM" id="MobiDB-lite"/>
    </source>
</evidence>
<dbReference type="eggNOG" id="ENOG502SSMI">
    <property type="taxonomic scope" value="Eukaryota"/>
</dbReference>
<dbReference type="KEGG" id="bsc:COCSADRAFT_196988"/>
<dbReference type="InterPro" id="IPR013078">
    <property type="entry name" value="His_Pase_superF_clade-1"/>
</dbReference>
<sequence>MPPLIHIVRHGEALHNTHPAYPHRDPPLTKSGHYTTKHKHLPAHPDLILISPLTRTIQTALNMFPFLSSPTPSIPAHIWPDLRETHSTSPCNQGSPRSHLEATFPQLDFSRCREEWDYEGESEDEAVARAERVRRRVKVLMEEEGYGNVFLVTHRGFKGYLVGGRRFGLAEVRTYRVFGKGEEGEEEEEEEEEKGRRWGVDWETGVERDYGPTVWVLDGGKR</sequence>
<keyword evidence="3" id="KW-1185">Reference proteome</keyword>
<dbReference type="PANTHER" id="PTHR48100:SF54">
    <property type="entry name" value="PHOSPHATASE SPAC5H10.03-RELATED"/>
    <property type="match status" value="1"/>
</dbReference>
<dbReference type="Proteomes" id="UP000016934">
    <property type="component" value="Unassembled WGS sequence"/>
</dbReference>
<reference evidence="3" key="2">
    <citation type="journal article" date="2013" name="PLoS Genet.">
        <title>Comparative genome structure, secondary metabolite, and effector coding capacity across Cochliobolus pathogens.</title>
        <authorList>
            <person name="Condon B.J."/>
            <person name="Leng Y."/>
            <person name="Wu D."/>
            <person name="Bushley K.E."/>
            <person name="Ohm R.A."/>
            <person name="Otillar R."/>
            <person name="Martin J."/>
            <person name="Schackwitz W."/>
            <person name="Grimwood J."/>
            <person name="MohdZainudin N."/>
            <person name="Xue C."/>
            <person name="Wang R."/>
            <person name="Manning V.A."/>
            <person name="Dhillon B."/>
            <person name="Tu Z.J."/>
            <person name="Steffenson B.J."/>
            <person name="Salamov A."/>
            <person name="Sun H."/>
            <person name="Lowry S."/>
            <person name="LaButti K."/>
            <person name="Han J."/>
            <person name="Copeland A."/>
            <person name="Lindquist E."/>
            <person name="Barry K."/>
            <person name="Schmutz J."/>
            <person name="Baker S.E."/>
            <person name="Ciuffetti L.M."/>
            <person name="Grigoriev I.V."/>
            <person name="Zhong S."/>
            <person name="Turgeon B.G."/>
        </authorList>
    </citation>
    <scope>NUCLEOTIDE SEQUENCE [LARGE SCALE GENOMIC DNA]</scope>
    <source>
        <strain evidence="3">ND90Pr / ATCC 201652</strain>
    </source>
</reference>
<dbReference type="SMART" id="SM00855">
    <property type="entry name" value="PGAM"/>
    <property type="match status" value="1"/>
</dbReference>
<evidence type="ECO:0000313" key="2">
    <source>
        <dbReference type="EMBL" id="EMD67125.1"/>
    </source>
</evidence>
<dbReference type="InterPro" id="IPR050275">
    <property type="entry name" value="PGM_Phosphatase"/>
</dbReference>
<protein>
    <recommendedName>
        <fullName evidence="4">Phosphoglycerate mutase-like protein</fullName>
    </recommendedName>
</protein>
<dbReference type="SUPFAM" id="SSF53254">
    <property type="entry name" value="Phosphoglycerate mutase-like"/>
    <property type="match status" value="1"/>
</dbReference>
<dbReference type="InterPro" id="IPR001345">
    <property type="entry name" value="PG/BPGM_mutase_AS"/>
</dbReference>
<dbReference type="Pfam" id="PF00300">
    <property type="entry name" value="His_Phos_1"/>
    <property type="match status" value="1"/>
</dbReference>
<dbReference type="OrthoDB" id="496981at2759"/>
<dbReference type="EMBL" id="KB445639">
    <property type="protein sequence ID" value="EMD67125.1"/>
    <property type="molecule type" value="Genomic_DNA"/>
</dbReference>
<dbReference type="GO" id="GO:0005737">
    <property type="term" value="C:cytoplasm"/>
    <property type="evidence" value="ECO:0007669"/>
    <property type="project" value="TreeGrafter"/>
</dbReference>
<dbReference type="Gene3D" id="3.40.50.1240">
    <property type="entry name" value="Phosphoglycerate mutase-like"/>
    <property type="match status" value="1"/>
</dbReference>
<dbReference type="AlphaFoldDB" id="M2SXT6"/>